<dbReference type="RefSeq" id="WP_070793267.1">
    <property type="nucleotide sequence ID" value="NZ_MKIR01000026.1"/>
</dbReference>
<proteinExistence type="predicted"/>
<dbReference type="AlphaFoldDB" id="A0A1E8GJ40"/>
<dbReference type="STRING" id="1859473.BG261_08220"/>
<reference evidence="2" key="1">
    <citation type="submission" date="2016-09" db="EMBL/GenBank/DDBJ databases">
        <title>Draft genome sequence of a novel species of the family Streptococcaceae isolated from flowers.</title>
        <authorList>
            <person name="Chuah L.-O."/>
            <person name="Yap K.-P."/>
            <person name="Thong K.L."/>
            <person name="Liong M.T."/>
            <person name="Ahmad R."/>
            <person name="Rusul G."/>
        </authorList>
    </citation>
    <scope>NUCLEOTIDE SEQUENCE [LARGE SCALE GENOMIC DNA]</scope>
    <source>
        <strain evidence="2">DF1</strain>
    </source>
</reference>
<gene>
    <name evidence="1" type="ORF">BG261_08220</name>
</gene>
<keyword evidence="2" id="KW-1185">Reference proteome</keyword>
<name>A0A1E8GJ40_9LACT</name>
<accession>A0A1E8GJ40</accession>
<comment type="caution">
    <text evidence="1">The sequence shown here is derived from an EMBL/GenBank/DDBJ whole genome shotgun (WGS) entry which is preliminary data.</text>
</comment>
<evidence type="ECO:0000313" key="1">
    <source>
        <dbReference type="EMBL" id="OFI48259.1"/>
    </source>
</evidence>
<dbReference type="EMBL" id="MKIR01000026">
    <property type="protein sequence ID" value="OFI48259.1"/>
    <property type="molecule type" value="Genomic_DNA"/>
</dbReference>
<protein>
    <submittedName>
        <fullName evidence="1">Uncharacterized protein</fullName>
    </submittedName>
</protein>
<organism evidence="1 2">
    <name type="scientific">Floricoccus tropicus</name>
    <dbReference type="NCBI Taxonomy" id="1859473"/>
    <lineage>
        <taxon>Bacteria</taxon>
        <taxon>Bacillati</taxon>
        <taxon>Bacillota</taxon>
        <taxon>Bacilli</taxon>
        <taxon>Lactobacillales</taxon>
        <taxon>Streptococcaceae</taxon>
        <taxon>Floricoccus</taxon>
    </lineage>
</organism>
<evidence type="ECO:0000313" key="2">
    <source>
        <dbReference type="Proteomes" id="UP000178622"/>
    </source>
</evidence>
<dbReference type="Proteomes" id="UP000178622">
    <property type="component" value="Unassembled WGS sequence"/>
</dbReference>
<sequence length="71" mass="8493">MDIQDNYSINHINKIYRLTNGSEFYIDCSFMFDSDVESETNEEGSLYEFDMKNFDHVKEVIDSQFNFKETN</sequence>